<dbReference type="SMART" id="SM01111">
    <property type="entry name" value="CVNH"/>
    <property type="match status" value="1"/>
</dbReference>
<organism evidence="3 4">
    <name type="scientific">Lophium mytilinum</name>
    <dbReference type="NCBI Taxonomy" id="390894"/>
    <lineage>
        <taxon>Eukaryota</taxon>
        <taxon>Fungi</taxon>
        <taxon>Dikarya</taxon>
        <taxon>Ascomycota</taxon>
        <taxon>Pezizomycotina</taxon>
        <taxon>Dothideomycetes</taxon>
        <taxon>Pleosporomycetidae</taxon>
        <taxon>Mytilinidiales</taxon>
        <taxon>Mytilinidiaceae</taxon>
        <taxon>Lophium</taxon>
    </lineage>
</organism>
<feature type="domain" description="Cyanovirin-N" evidence="2">
    <location>
        <begin position="123"/>
        <end position="221"/>
    </location>
</feature>
<dbReference type="PANTHER" id="PTHR42076:SF1">
    <property type="entry name" value="CYANOVIRIN-N DOMAIN-CONTAINING PROTEIN"/>
    <property type="match status" value="1"/>
</dbReference>
<reference evidence="3" key="1">
    <citation type="journal article" date="2020" name="Stud. Mycol.">
        <title>101 Dothideomycetes genomes: a test case for predicting lifestyles and emergence of pathogens.</title>
        <authorList>
            <person name="Haridas S."/>
            <person name="Albert R."/>
            <person name="Binder M."/>
            <person name="Bloem J."/>
            <person name="Labutti K."/>
            <person name="Salamov A."/>
            <person name="Andreopoulos B."/>
            <person name="Baker S."/>
            <person name="Barry K."/>
            <person name="Bills G."/>
            <person name="Bluhm B."/>
            <person name="Cannon C."/>
            <person name="Castanera R."/>
            <person name="Culley D."/>
            <person name="Daum C."/>
            <person name="Ezra D."/>
            <person name="Gonzalez J."/>
            <person name="Henrissat B."/>
            <person name="Kuo A."/>
            <person name="Liang C."/>
            <person name="Lipzen A."/>
            <person name="Lutzoni F."/>
            <person name="Magnuson J."/>
            <person name="Mondo S."/>
            <person name="Nolan M."/>
            <person name="Ohm R."/>
            <person name="Pangilinan J."/>
            <person name="Park H.-J."/>
            <person name="Ramirez L."/>
            <person name="Alfaro M."/>
            <person name="Sun H."/>
            <person name="Tritt A."/>
            <person name="Yoshinaga Y."/>
            <person name="Zwiers L.-H."/>
            <person name="Turgeon B."/>
            <person name="Goodwin S."/>
            <person name="Spatafora J."/>
            <person name="Crous P."/>
            <person name="Grigoriev I."/>
        </authorList>
    </citation>
    <scope>NUCLEOTIDE SEQUENCE</scope>
    <source>
        <strain evidence="3">CBS 269.34</strain>
    </source>
</reference>
<dbReference type="SUPFAM" id="SSF51322">
    <property type="entry name" value="Cyanovirin-N"/>
    <property type="match status" value="1"/>
</dbReference>
<feature type="transmembrane region" description="Helical" evidence="1">
    <location>
        <begin position="275"/>
        <end position="297"/>
    </location>
</feature>
<keyword evidence="1" id="KW-0812">Transmembrane</keyword>
<dbReference type="Pfam" id="PF08881">
    <property type="entry name" value="CVNH"/>
    <property type="match status" value="1"/>
</dbReference>
<sequence>MALRMPLPATTKLVLEKHSVGTCDLIAEITTVDGTVKAKYEGFHSAFATNEQTWDFDLSEWRNGWYSMGTASAVRITEENILVVRYQPWPGNFVERRLNLAAFLTVYGEKLEFNRWTSAIHLSASCHYFKGTVFSALCLTKSGKLRLSSIDLNDHIGVDDGEFVVGGSGLAYQVSGLRVEKKAGHLYMYAMLRNAHGRLFEPKNQVNLSFALLNKDGMLVWEPSDGLFERNGFLARFLEDVPLVGLIVAALHLNANNYDHAKAAALKAIRSSTTAILSGLIGAATGPIGVILFSAVITPYAMILENKVAHEILADPTALDRFQKVTIATVVAEGLREMAGVGGGELLKIWVLKLSKPYVSKMANEVIKKAGTFSIDHISDEAGSKLVNQLVKIAAGEAVPKEWKEAAVPIRSRLPLG</sequence>
<dbReference type="EMBL" id="MU004183">
    <property type="protein sequence ID" value="KAF2500429.1"/>
    <property type="molecule type" value="Genomic_DNA"/>
</dbReference>
<keyword evidence="1" id="KW-1133">Transmembrane helix</keyword>
<evidence type="ECO:0000313" key="4">
    <source>
        <dbReference type="Proteomes" id="UP000799750"/>
    </source>
</evidence>
<protein>
    <recommendedName>
        <fullName evidence="2">Cyanovirin-N domain-containing protein</fullName>
    </recommendedName>
</protein>
<dbReference type="Proteomes" id="UP000799750">
    <property type="component" value="Unassembled WGS sequence"/>
</dbReference>
<dbReference type="InterPro" id="IPR011058">
    <property type="entry name" value="Cyanovirin-N"/>
</dbReference>
<accession>A0A6A6R767</accession>
<gene>
    <name evidence="3" type="ORF">BU16DRAFT_556897</name>
</gene>
<dbReference type="InterPro" id="IPR036673">
    <property type="entry name" value="Cyanovirin-N_sf"/>
</dbReference>
<proteinExistence type="predicted"/>
<keyword evidence="4" id="KW-1185">Reference proteome</keyword>
<dbReference type="Gene3D" id="2.30.60.10">
    <property type="entry name" value="Cyanovirin-N"/>
    <property type="match status" value="1"/>
</dbReference>
<dbReference type="PANTHER" id="PTHR42076">
    <property type="entry name" value="CYANOVIRIN-N HOMOLOG"/>
    <property type="match status" value="1"/>
</dbReference>
<dbReference type="OrthoDB" id="2441380at2759"/>
<dbReference type="AlphaFoldDB" id="A0A6A6R767"/>
<keyword evidence="1" id="KW-0472">Membrane</keyword>
<evidence type="ECO:0000256" key="1">
    <source>
        <dbReference type="SAM" id="Phobius"/>
    </source>
</evidence>
<evidence type="ECO:0000313" key="3">
    <source>
        <dbReference type="EMBL" id="KAF2500429.1"/>
    </source>
</evidence>
<name>A0A6A6R767_9PEZI</name>
<evidence type="ECO:0000259" key="2">
    <source>
        <dbReference type="SMART" id="SM01111"/>
    </source>
</evidence>